<evidence type="ECO:0000313" key="8">
    <source>
        <dbReference type="Proteomes" id="UP000534783"/>
    </source>
</evidence>
<dbReference type="Pfam" id="PF00753">
    <property type="entry name" value="Lactamase_B"/>
    <property type="match status" value="1"/>
</dbReference>
<proteinExistence type="predicted"/>
<dbReference type="GO" id="GO:0046872">
    <property type="term" value="F:metal ion binding"/>
    <property type="evidence" value="ECO:0007669"/>
    <property type="project" value="UniProtKB-KW"/>
</dbReference>
<evidence type="ECO:0000256" key="3">
    <source>
        <dbReference type="ARBA" id="ARBA00022801"/>
    </source>
</evidence>
<keyword evidence="4" id="KW-0862">Zinc</keyword>
<dbReference type="InterPro" id="IPR051453">
    <property type="entry name" value="MBL_Glyoxalase_II"/>
</dbReference>
<keyword evidence="2" id="KW-0479">Metal-binding</keyword>
<dbReference type="InterPro" id="IPR036866">
    <property type="entry name" value="RibonucZ/Hydroxyglut_hydro"/>
</dbReference>
<dbReference type="InterPro" id="IPR001279">
    <property type="entry name" value="Metallo-B-lactamas"/>
</dbReference>
<name>A0A7X6DTM4_9BACT</name>
<evidence type="ECO:0000256" key="5">
    <source>
        <dbReference type="SAM" id="MobiDB-lite"/>
    </source>
</evidence>
<feature type="region of interest" description="Disordered" evidence="5">
    <location>
        <begin position="188"/>
        <end position="207"/>
    </location>
</feature>
<dbReference type="PANTHER" id="PTHR46233">
    <property type="entry name" value="HYDROXYACYLGLUTATHIONE HYDROLASE GLOC"/>
    <property type="match status" value="1"/>
</dbReference>
<dbReference type="GO" id="GO:0016787">
    <property type="term" value="F:hydrolase activity"/>
    <property type="evidence" value="ECO:0007669"/>
    <property type="project" value="UniProtKB-KW"/>
</dbReference>
<keyword evidence="3 7" id="KW-0378">Hydrolase</keyword>
<evidence type="ECO:0000313" key="7">
    <source>
        <dbReference type="EMBL" id="NKE73168.1"/>
    </source>
</evidence>
<organism evidence="7 8">
    <name type="scientific">Candidatus Manganitrophus noduliformans</name>
    <dbReference type="NCBI Taxonomy" id="2606439"/>
    <lineage>
        <taxon>Bacteria</taxon>
        <taxon>Pseudomonadati</taxon>
        <taxon>Nitrospirota</taxon>
        <taxon>Nitrospiria</taxon>
        <taxon>Candidatus Troglogloeales</taxon>
        <taxon>Candidatus Manganitrophaceae</taxon>
        <taxon>Candidatus Manganitrophus</taxon>
    </lineage>
</organism>
<dbReference type="AlphaFoldDB" id="A0A7X6DTM4"/>
<dbReference type="Gene3D" id="3.60.15.10">
    <property type="entry name" value="Ribonuclease Z/Hydroxyacylglutathione hydrolase-like"/>
    <property type="match status" value="1"/>
</dbReference>
<feature type="domain" description="Metallo-beta-lactamase" evidence="6">
    <location>
        <begin position="12"/>
        <end position="190"/>
    </location>
</feature>
<accession>A0A7X6DTM4</accession>
<dbReference type="PANTHER" id="PTHR46233:SF3">
    <property type="entry name" value="HYDROXYACYLGLUTATHIONE HYDROLASE GLOC"/>
    <property type="match status" value="1"/>
</dbReference>
<feature type="compositionally biased region" description="Basic and acidic residues" evidence="5">
    <location>
        <begin position="196"/>
        <end position="207"/>
    </location>
</feature>
<dbReference type="RefSeq" id="WP_168063106.1">
    <property type="nucleotide sequence ID" value="NZ_VTOW01000005.1"/>
</dbReference>
<comment type="caution">
    <text evidence="7">The sequence shown here is derived from an EMBL/GenBank/DDBJ whole genome shotgun (WGS) entry which is preliminary data.</text>
</comment>
<evidence type="ECO:0000259" key="6">
    <source>
        <dbReference type="SMART" id="SM00849"/>
    </source>
</evidence>
<reference evidence="7 8" key="1">
    <citation type="journal article" date="2020" name="Nature">
        <title>Bacterial chemolithoautotrophy via manganese oxidation.</title>
        <authorList>
            <person name="Yu H."/>
            <person name="Leadbetter J.R."/>
        </authorList>
    </citation>
    <scope>NUCLEOTIDE SEQUENCE [LARGE SCALE GENOMIC DNA]</scope>
    <source>
        <strain evidence="7 8">Mn-1</strain>
    </source>
</reference>
<dbReference type="Proteomes" id="UP000534783">
    <property type="component" value="Unassembled WGS sequence"/>
</dbReference>
<evidence type="ECO:0000256" key="1">
    <source>
        <dbReference type="ARBA" id="ARBA00001947"/>
    </source>
</evidence>
<evidence type="ECO:0000256" key="4">
    <source>
        <dbReference type="ARBA" id="ARBA00022833"/>
    </source>
</evidence>
<dbReference type="EMBL" id="VTOW01000005">
    <property type="protein sequence ID" value="NKE73168.1"/>
    <property type="molecule type" value="Genomic_DNA"/>
</dbReference>
<comment type="cofactor">
    <cofactor evidence="1">
        <name>Zn(2+)</name>
        <dbReference type="ChEBI" id="CHEBI:29105"/>
    </cofactor>
</comment>
<dbReference type="SUPFAM" id="SSF56281">
    <property type="entry name" value="Metallo-hydrolase/oxidoreductase"/>
    <property type="match status" value="1"/>
</dbReference>
<dbReference type="SMART" id="SM00849">
    <property type="entry name" value="Lactamase_B"/>
    <property type="match status" value="1"/>
</dbReference>
<protein>
    <submittedName>
        <fullName evidence="7">MBL fold metallo-hydrolase</fullName>
    </submittedName>
</protein>
<keyword evidence="8" id="KW-1185">Reference proteome</keyword>
<gene>
    <name evidence="7" type="ORF">MNODULE_20645</name>
</gene>
<sequence length="207" mass="22402">MICESFPVGPFQCNCVILACEETRTAVVFDPGDEADEILGSLARHQLKAVFLFHTHAHLDHIGATDLVRTKTGAAAGLHEEDMPLCENLHIQASLFGLPTPPTPPIDRFLKHGDSFSFGKEKVEVIHTPGHTPGSVSFHVPAFGLLTGDTLFAGSVGRTDLWGGSHPTLINSIQKRLLSFPDETAVLPGHGPRTTIGRERRSNPFLV</sequence>
<evidence type="ECO:0000256" key="2">
    <source>
        <dbReference type="ARBA" id="ARBA00022723"/>
    </source>
</evidence>